<evidence type="ECO:0000259" key="10">
    <source>
        <dbReference type="Pfam" id="PF01965"/>
    </source>
</evidence>
<reference evidence="11" key="1">
    <citation type="submission" date="2020-04" db="EMBL/GenBank/DDBJ databases">
        <authorList>
            <person name="Alioto T."/>
            <person name="Alioto T."/>
            <person name="Gomez Garrido J."/>
        </authorList>
    </citation>
    <scope>NUCLEOTIDE SEQUENCE</scope>
    <source>
        <strain evidence="11">A484AB</strain>
    </source>
</reference>
<evidence type="ECO:0000313" key="12">
    <source>
        <dbReference type="Proteomes" id="UP001152795"/>
    </source>
</evidence>
<evidence type="ECO:0000256" key="2">
    <source>
        <dbReference type="ARBA" id="ARBA00004613"/>
    </source>
</evidence>
<evidence type="ECO:0000256" key="9">
    <source>
        <dbReference type="ARBA" id="ARBA00045408"/>
    </source>
</evidence>
<keyword evidence="3" id="KW-0964">Secreted</keyword>
<feature type="domain" description="DJ-1/PfpI" evidence="10">
    <location>
        <begin position="10"/>
        <end position="145"/>
    </location>
</feature>
<dbReference type="GO" id="GO:0019172">
    <property type="term" value="F:glyoxalase III activity"/>
    <property type="evidence" value="ECO:0007669"/>
    <property type="project" value="TreeGrafter"/>
</dbReference>
<dbReference type="Pfam" id="PF01965">
    <property type="entry name" value="DJ-1_PfpI"/>
    <property type="match status" value="1"/>
</dbReference>
<dbReference type="PANTHER" id="PTHR48094">
    <property type="entry name" value="PROTEIN/NUCLEIC ACID DEGLYCASE DJ-1-RELATED"/>
    <property type="match status" value="1"/>
</dbReference>
<gene>
    <name evidence="11" type="ORF">PACLA_8A008647</name>
</gene>
<evidence type="ECO:0000256" key="7">
    <source>
        <dbReference type="ARBA" id="ARBA00042130"/>
    </source>
</evidence>
<dbReference type="SUPFAM" id="SSF52317">
    <property type="entry name" value="Class I glutamine amidotransferase-like"/>
    <property type="match status" value="1"/>
</dbReference>
<dbReference type="InterPro" id="IPR029062">
    <property type="entry name" value="Class_I_gatase-like"/>
</dbReference>
<sequence length="223" mass="24386">MAAAKPNCLIVCSSSTEGVSASSFIHAFTLTNSTFNVQIVTPQGRQIEYIRSDDSSKRWINEFRTKTISVPGKLENIQASRFSAILIPSSPGALYDLAENEVMAGLLNRFIEQKKPICAVGYGVAALFSAKNENNKSSWSFKNYSLTAPSLFELARAENFNSLPIIAEDFIKDHGGTYSASECDAVHVVMDRHVITGQNDQSTLCAVQNLILLCNGRHGKMKS</sequence>
<organism evidence="11 12">
    <name type="scientific">Paramuricea clavata</name>
    <name type="common">Red gorgonian</name>
    <name type="synonym">Violescent sea-whip</name>
    <dbReference type="NCBI Taxonomy" id="317549"/>
    <lineage>
        <taxon>Eukaryota</taxon>
        <taxon>Metazoa</taxon>
        <taxon>Cnidaria</taxon>
        <taxon>Anthozoa</taxon>
        <taxon>Octocorallia</taxon>
        <taxon>Malacalcyonacea</taxon>
        <taxon>Plexauridae</taxon>
        <taxon>Paramuricea</taxon>
    </lineage>
</organism>
<evidence type="ECO:0000256" key="5">
    <source>
        <dbReference type="ARBA" id="ARBA00022753"/>
    </source>
</evidence>
<dbReference type="OrthoDB" id="543156at2759"/>
<evidence type="ECO:0000256" key="3">
    <source>
        <dbReference type="ARBA" id="ARBA00022525"/>
    </source>
</evidence>
<accession>A0A7D9HJT4</accession>
<name>A0A7D9HJT4_PARCT</name>
<keyword evidence="4" id="KW-0732">Signal</keyword>
<keyword evidence="11" id="KW-0315">Glutamine amidotransferase</keyword>
<evidence type="ECO:0000313" key="11">
    <source>
        <dbReference type="EMBL" id="CAB3984601.1"/>
    </source>
</evidence>
<dbReference type="Proteomes" id="UP001152795">
    <property type="component" value="Unassembled WGS sequence"/>
</dbReference>
<dbReference type="GO" id="GO:0019243">
    <property type="term" value="P:methylglyoxal catabolic process to D-lactate via S-lactoyl-glutathione"/>
    <property type="evidence" value="ECO:0007669"/>
    <property type="project" value="TreeGrafter"/>
</dbReference>
<protein>
    <recommendedName>
        <fullName evidence="6">Glutamine amidotransferase-like class 1 domain-containing protein 1</fullName>
    </recommendedName>
    <alternativeName>
        <fullName evidence="8">Ferry endosomal RAB5 effector complex subunit 5</fullName>
    </alternativeName>
    <alternativeName>
        <fullName evidence="7">Parkinson disease 7 domain-containing protein 1</fullName>
    </alternativeName>
</protein>
<comment type="function">
    <text evidence="9">Component of the FERRY complex (Five-subunit Endosomal Rab5 and RNA/ribosome intermediary). The FERRY complex directly interacts with mRNAs and RAB5A, and functions as a RAB5A effector involved in the localization and the distribution of specific mRNAs most likely by mediating their endosomal transport. The complex recruits mRNAs and ribosomes to early endosomes through direct mRNA-interaction.</text>
</comment>
<dbReference type="InterPro" id="IPR050325">
    <property type="entry name" value="Prot/Nucl_acid_deglycase"/>
</dbReference>
<dbReference type="Gene3D" id="3.40.50.880">
    <property type="match status" value="1"/>
</dbReference>
<keyword evidence="12" id="KW-1185">Reference proteome</keyword>
<dbReference type="CDD" id="cd03141">
    <property type="entry name" value="GATase1_Hsp31_like"/>
    <property type="match status" value="1"/>
</dbReference>
<dbReference type="GO" id="GO:0005769">
    <property type="term" value="C:early endosome"/>
    <property type="evidence" value="ECO:0007669"/>
    <property type="project" value="UniProtKB-SubCell"/>
</dbReference>
<comment type="caution">
    <text evidence="11">The sequence shown here is derived from an EMBL/GenBank/DDBJ whole genome shotgun (WGS) entry which is preliminary data.</text>
</comment>
<keyword evidence="5" id="KW-0967">Endosome</keyword>
<dbReference type="InterPro" id="IPR002818">
    <property type="entry name" value="DJ-1/PfpI"/>
</dbReference>
<dbReference type="AlphaFoldDB" id="A0A7D9HJT4"/>
<dbReference type="EMBL" id="CACRXK020000760">
    <property type="protein sequence ID" value="CAB3984601.1"/>
    <property type="molecule type" value="Genomic_DNA"/>
</dbReference>
<dbReference type="PANTHER" id="PTHR48094:SF18">
    <property type="entry name" value="GLUTAMINE AMIDOTRANSFERASE-LIKE CLASS 1 DOMAIN-CONTAINING PROTEIN 1"/>
    <property type="match status" value="1"/>
</dbReference>
<evidence type="ECO:0000256" key="8">
    <source>
        <dbReference type="ARBA" id="ARBA00044823"/>
    </source>
</evidence>
<dbReference type="GO" id="GO:0005576">
    <property type="term" value="C:extracellular region"/>
    <property type="evidence" value="ECO:0007669"/>
    <property type="project" value="UniProtKB-SubCell"/>
</dbReference>
<evidence type="ECO:0000256" key="1">
    <source>
        <dbReference type="ARBA" id="ARBA00004412"/>
    </source>
</evidence>
<evidence type="ECO:0000256" key="4">
    <source>
        <dbReference type="ARBA" id="ARBA00022729"/>
    </source>
</evidence>
<proteinExistence type="predicted"/>
<evidence type="ECO:0000256" key="6">
    <source>
        <dbReference type="ARBA" id="ARBA00039189"/>
    </source>
</evidence>
<comment type="subcellular location">
    <subcellularLocation>
        <location evidence="1">Early endosome</location>
    </subcellularLocation>
    <subcellularLocation>
        <location evidence="2">Secreted</location>
    </subcellularLocation>
</comment>